<feature type="compositionally biased region" description="Basic residues" evidence="1">
    <location>
        <begin position="327"/>
        <end position="336"/>
    </location>
</feature>
<dbReference type="EMBL" id="CP050139">
    <property type="protein sequence ID" value="QIP34289.1"/>
    <property type="molecule type" value="Genomic_DNA"/>
</dbReference>
<evidence type="ECO:0000313" key="3">
    <source>
        <dbReference type="Proteomes" id="UP000502533"/>
    </source>
</evidence>
<keyword evidence="3" id="KW-1185">Reference proteome</keyword>
<dbReference type="KEGG" id="kre:GWK63_01120"/>
<sequence length="424" mass="43831">MTIEEATRLDPCHPCRPACPVALPCGEGMMETEPAPMPRAQAGGIQATARLMRLEAGTYCIFHAPGPLPGACGPLSGMRISPPPGESGVRVSTFDADGWIGSQNGAALVRVPPPGGVVLVTTYHAEEAPELPGLQVVRLGNGASAPASRAPVPVRAAVQAEAGSMVAHIQRRGDVKAPLGAWMGRSGSGQWLEGFMISPASGLAASDIEYQAILGQDWYSPWVEGGQYCGSRGMALPLLGLRVRLKAAVAESLACRVEASFTDGTRLGPVEDEPLMATTRAPLEAFRIEIVPRASGEQQPVPSDNAAEDSLLAACAGADAQAPAPGRGRRGRRGRPARLPARQEARPGASGMQAGTPQGEDIVPAEAGEAAATGKGDAKKAAASPVVPWWNRRPERAGAGSPPPVPASGRRGKAARRPRDRADA</sequence>
<evidence type="ECO:0008006" key="4">
    <source>
        <dbReference type="Google" id="ProtNLM"/>
    </source>
</evidence>
<name>A0A858JIM8_9PROT</name>
<feature type="region of interest" description="Disordered" evidence="1">
    <location>
        <begin position="319"/>
        <end position="424"/>
    </location>
</feature>
<gene>
    <name evidence="2" type="ORF">GWK63_01120</name>
</gene>
<evidence type="ECO:0000313" key="2">
    <source>
        <dbReference type="EMBL" id="QIP34289.1"/>
    </source>
</evidence>
<dbReference type="AlphaFoldDB" id="A0A858JIM8"/>
<feature type="compositionally biased region" description="Low complexity" evidence="1">
    <location>
        <begin position="365"/>
        <end position="375"/>
    </location>
</feature>
<reference evidence="2 3" key="1">
    <citation type="submission" date="2020-03" db="EMBL/GenBank/DDBJ databases">
        <title>Isolation of cellulose-producing strains, genome characterization and application of the synthesized cellulose films as an economical and sustainable material for piezoelectric sensor construction.</title>
        <authorList>
            <person name="Mangayil R.K."/>
        </authorList>
    </citation>
    <scope>NUCLEOTIDE SEQUENCE [LARGE SCALE GENOMIC DNA]</scope>
    <source>
        <strain evidence="2 3">ENS 9a1a</strain>
    </source>
</reference>
<evidence type="ECO:0000256" key="1">
    <source>
        <dbReference type="SAM" id="MobiDB-lite"/>
    </source>
</evidence>
<dbReference type="Proteomes" id="UP000502533">
    <property type="component" value="Chromosome"/>
</dbReference>
<feature type="compositionally biased region" description="Basic residues" evidence="1">
    <location>
        <begin position="410"/>
        <end position="424"/>
    </location>
</feature>
<protein>
    <recommendedName>
        <fullName evidence="4">Clostridial hydrophobic W</fullName>
    </recommendedName>
</protein>
<proteinExistence type="predicted"/>
<organism evidence="2 3">
    <name type="scientific">Komagataeibacter rhaeticus</name>
    <dbReference type="NCBI Taxonomy" id="215221"/>
    <lineage>
        <taxon>Bacteria</taxon>
        <taxon>Pseudomonadati</taxon>
        <taxon>Pseudomonadota</taxon>
        <taxon>Alphaproteobacteria</taxon>
        <taxon>Acetobacterales</taxon>
        <taxon>Acetobacteraceae</taxon>
        <taxon>Komagataeibacter</taxon>
    </lineage>
</organism>
<accession>A0A858JIM8</accession>